<protein>
    <submittedName>
        <fullName evidence="1">Uncharacterized protein</fullName>
    </submittedName>
</protein>
<reference evidence="1" key="2">
    <citation type="journal article" date="2015" name="Data Brief">
        <title>Shoot transcriptome of the giant reed, Arundo donax.</title>
        <authorList>
            <person name="Barrero R.A."/>
            <person name="Guerrero F.D."/>
            <person name="Moolhuijzen P."/>
            <person name="Goolsby J.A."/>
            <person name="Tidwell J."/>
            <person name="Bellgard S.E."/>
            <person name="Bellgard M.I."/>
        </authorList>
    </citation>
    <scope>NUCLEOTIDE SEQUENCE</scope>
    <source>
        <tissue evidence="1">Shoot tissue taken approximately 20 cm above the soil surface</tissue>
    </source>
</reference>
<dbReference type="EMBL" id="GBRH01162146">
    <property type="protein sequence ID" value="JAE35750.1"/>
    <property type="molecule type" value="Transcribed_RNA"/>
</dbReference>
<sequence length="40" mass="4467">MKHTHLISFLQMISSDENAARVSQVHPGMLLIGMTNLLCE</sequence>
<accession>A0A0A9HF08</accession>
<evidence type="ECO:0000313" key="1">
    <source>
        <dbReference type="EMBL" id="JAE35750.1"/>
    </source>
</evidence>
<name>A0A0A9HF08_ARUDO</name>
<proteinExistence type="predicted"/>
<reference evidence="1" key="1">
    <citation type="submission" date="2014-09" db="EMBL/GenBank/DDBJ databases">
        <authorList>
            <person name="Magalhaes I.L.F."/>
            <person name="Oliveira U."/>
            <person name="Santos F.R."/>
            <person name="Vidigal T.H.D.A."/>
            <person name="Brescovit A.D."/>
            <person name="Santos A.J."/>
        </authorList>
    </citation>
    <scope>NUCLEOTIDE SEQUENCE</scope>
    <source>
        <tissue evidence="1">Shoot tissue taken approximately 20 cm above the soil surface</tissue>
    </source>
</reference>
<dbReference type="AlphaFoldDB" id="A0A0A9HF08"/>
<organism evidence="1">
    <name type="scientific">Arundo donax</name>
    <name type="common">Giant reed</name>
    <name type="synonym">Donax arundinaceus</name>
    <dbReference type="NCBI Taxonomy" id="35708"/>
    <lineage>
        <taxon>Eukaryota</taxon>
        <taxon>Viridiplantae</taxon>
        <taxon>Streptophyta</taxon>
        <taxon>Embryophyta</taxon>
        <taxon>Tracheophyta</taxon>
        <taxon>Spermatophyta</taxon>
        <taxon>Magnoliopsida</taxon>
        <taxon>Liliopsida</taxon>
        <taxon>Poales</taxon>
        <taxon>Poaceae</taxon>
        <taxon>PACMAD clade</taxon>
        <taxon>Arundinoideae</taxon>
        <taxon>Arundineae</taxon>
        <taxon>Arundo</taxon>
    </lineage>
</organism>